<sequence>RECDLDSTKNLNHMLLILKLGTDANAGLTNVHLSHNILGLLTDVLHTSLGPEMQRKKDHRQLCEGRVGGGRCLQGPLEQ</sequence>
<comment type="caution">
    <text evidence="1">The sequence shown here is derived from an EMBL/GenBank/DDBJ whole genome shotgun (WGS) entry which is preliminary data.</text>
</comment>
<evidence type="ECO:0000313" key="1">
    <source>
        <dbReference type="EMBL" id="TEA42445.1"/>
    </source>
</evidence>
<dbReference type="Proteomes" id="UP000295264">
    <property type="component" value="Unassembled WGS sequence"/>
</dbReference>
<dbReference type="AlphaFoldDB" id="A0A484H2Z9"/>
<name>A0A484H2Z9_SOUCH</name>
<feature type="non-terminal residue" evidence="1">
    <location>
        <position position="1"/>
    </location>
</feature>
<reference evidence="1 2" key="1">
    <citation type="journal article" date="2018" name="Genomics">
        <title>Molecular footprints of inshore aquatic adaptation in Indo-Pacific humpback dolphin (Sousa chinensis).</title>
        <authorList>
            <person name="Ming Y."/>
            <person name="Jian J."/>
            <person name="Yu F."/>
            <person name="Yu X."/>
            <person name="Wang J."/>
            <person name="Liu W."/>
        </authorList>
    </citation>
    <scope>NUCLEOTIDE SEQUENCE [LARGE SCALE GENOMIC DNA]</scope>
    <source>
        <strain evidence="1">MY-2018</strain>
        <tissue evidence="1">Skin</tissue>
    </source>
</reference>
<organism evidence="1 2">
    <name type="scientific">Sousa chinensis</name>
    <name type="common">Indo-pacific humpbacked dolphin</name>
    <name type="synonym">Steno chinensis</name>
    <dbReference type="NCBI Taxonomy" id="103600"/>
    <lineage>
        <taxon>Eukaryota</taxon>
        <taxon>Metazoa</taxon>
        <taxon>Chordata</taxon>
        <taxon>Craniata</taxon>
        <taxon>Vertebrata</taxon>
        <taxon>Euteleostomi</taxon>
        <taxon>Mammalia</taxon>
        <taxon>Eutheria</taxon>
        <taxon>Laurasiatheria</taxon>
        <taxon>Artiodactyla</taxon>
        <taxon>Whippomorpha</taxon>
        <taxon>Cetacea</taxon>
        <taxon>Odontoceti</taxon>
        <taxon>Delphinidae</taxon>
        <taxon>Sousa</taxon>
    </lineage>
</organism>
<accession>A0A484H2Z9</accession>
<dbReference type="EMBL" id="QWLN02000112">
    <property type="protein sequence ID" value="TEA42445.1"/>
    <property type="molecule type" value="Genomic_DNA"/>
</dbReference>
<protein>
    <submittedName>
        <fullName evidence="1">Uncharacterized protein</fullName>
    </submittedName>
</protein>
<proteinExistence type="predicted"/>
<gene>
    <name evidence="1" type="ORF">DBR06_SOUSAS1810248</name>
</gene>
<keyword evidence="2" id="KW-1185">Reference proteome</keyword>
<evidence type="ECO:0000313" key="2">
    <source>
        <dbReference type="Proteomes" id="UP000295264"/>
    </source>
</evidence>